<organism evidence="2 3">
    <name type="scientific">Steinernema glaseri</name>
    <dbReference type="NCBI Taxonomy" id="37863"/>
    <lineage>
        <taxon>Eukaryota</taxon>
        <taxon>Metazoa</taxon>
        <taxon>Ecdysozoa</taxon>
        <taxon>Nematoda</taxon>
        <taxon>Chromadorea</taxon>
        <taxon>Rhabditida</taxon>
        <taxon>Tylenchina</taxon>
        <taxon>Panagrolaimomorpha</taxon>
        <taxon>Strongyloidoidea</taxon>
        <taxon>Steinernematidae</taxon>
        <taxon>Steinernema</taxon>
    </lineage>
</organism>
<evidence type="ECO:0000313" key="2">
    <source>
        <dbReference type="Proteomes" id="UP000095287"/>
    </source>
</evidence>
<accession>A0A1I8AFC4</accession>
<proteinExistence type="predicted"/>
<dbReference type="WBParaSite" id="L893_g489.t1">
    <property type="protein sequence ID" value="L893_g489.t1"/>
    <property type="gene ID" value="L893_g489"/>
</dbReference>
<protein>
    <submittedName>
        <fullName evidence="3">Uncharacterized protein</fullName>
    </submittedName>
</protein>
<evidence type="ECO:0000256" key="1">
    <source>
        <dbReference type="SAM" id="MobiDB-lite"/>
    </source>
</evidence>
<feature type="compositionally biased region" description="Low complexity" evidence="1">
    <location>
        <begin position="72"/>
        <end position="86"/>
    </location>
</feature>
<evidence type="ECO:0000313" key="3">
    <source>
        <dbReference type="WBParaSite" id="L893_g489.t1"/>
    </source>
</evidence>
<name>A0A1I8AFC4_9BILA</name>
<feature type="region of interest" description="Disordered" evidence="1">
    <location>
        <begin position="42"/>
        <end position="86"/>
    </location>
</feature>
<sequence>MSQTFKCPSPDSSSLFRHPVSTQLLLPLLQVLRHPQQRLLLQPPSVGDRGARRHRRAHAGLLRARPPPVRLLPPLDSSPPAMTSPSSTVAAVRPAFVPRHLSCKYAVTRSVFLR</sequence>
<dbReference type="AlphaFoldDB" id="A0A1I8AFC4"/>
<dbReference type="Proteomes" id="UP000095287">
    <property type="component" value="Unplaced"/>
</dbReference>
<keyword evidence="2" id="KW-1185">Reference proteome</keyword>
<reference evidence="3" key="1">
    <citation type="submission" date="2016-11" db="UniProtKB">
        <authorList>
            <consortium name="WormBaseParasite"/>
        </authorList>
    </citation>
    <scope>IDENTIFICATION</scope>
</reference>